<evidence type="ECO:0000313" key="2">
    <source>
        <dbReference type="EMBL" id="NZA28629.1"/>
    </source>
</evidence>
<evidence type="ECO:0000259" key="1">
    <source>
        <dbReference type="Pfam" id="PF13761"/>
    </source>
</evidence>
<organism evidence="2 3">
    <name type="scientific">Luteimonas salinisoli</name>
    <dbReference type="NCBI Taxonomy" id="2752307"/>
    <lineage>
        <taxon>Bacteria</taxon>
        <taxon>Pseudomonadati</taxon>
        <taxon>Pseudomonadota</taxon>
        <taxon>Gammaproteobacteria</taxon>
        <taxon>Lysobacterales</taxon>
        <taxon>Lysobacteraceae</taxon>
        <taxon>Luteimonas</taxon>
    </lineage>
</organism>
<dbReference type="EMBL" id="JACCKA010000094">
    <property type="protein sequence ID" value="NZA28629.1"/>
    <property type="molecule type" value="Genomic_DNA"/>
</dbReference>
<comment type="caution">
    <text evidence="2">The sequence shown here is derived from an EMBL/GenBank/DDBJ whole genome shotgun (WGS) entry which is preliminary data.</text>
</comment>
<name>A0A853JJ81_9GAMM</name>
<feature type="domain" description="DUF4166" evidence="1">
    <location>
        <begin position="27"/>
        <end position="183"/>
    </location>
</feature>
<dbReference type="Proteomes" id="UP000578091">
    <property type="component" value="Unassembled WGS sequence"/>
</dbReference>
<proteinExistence type="predicted"/>
<evidence type="ECO:0000313" key="3">
    <source>
        <dbReference type="Proteomes" id="UP000578091"/>
    </source>
</evidence>
<keyword evidence="3" id="KW-1185">Reference proteome</keyword>
<accession>A0A853JJ81</accession>
<gene>
    <name evidence="2" type="ORF">H0E84_19830</name>
</gene>
<reference evidence="2 3" key="1">
    <citation type="submission" date="2020-07" db="EMBL/GenBank/DDBJ databases">
        <title>Luteimonas sp. SJ-92.</title>
        <authorList>
            <person name="Huang X.-X."/>
            <person name="Xu L."/>
            <person name="Sun J.-Q."/>
        </authorList>
    </citation>
    <scope>NUCLEOTIDE SEQUENCE [LARGE SCALE GENOMIC DNA]</scope>
    <source>
        <strain evidence="2 3">SJ-92</strain>
    </source>
</reference>
<dbReference type="AlphaFoldDB" id="A0A853JJ81"/>
<dbReference type="InterPro" id="IPR025311">
    <property type="entry name" value="DUF4166"/>
</dbReference>
<protein>
    <submittedName>
        <fullName evidence="2">DUF4166 domain-containing protein</fullName>
    </submittedName>
</protein>
<dbReference type="Pfam" id="PF13761">
    <property type="entry name" value="DUF4166"/>
    <property type="match status" value="1"/>
</dbReference>
<sequence length="208" mass="22709">MPPMSTPSSPVAPTLYQQLLGAPFFTLPDAVRLLHSNRGRLRCAGRASIQGGAGPLARLCARFAGLPRAAADVPLTVDFVADGGAEHWQRDFGGMRMASRLQARNGRLVERRGPLQFRFALHVNDGMVFWNTVGVRLFGLLPLPARLFEGVRCRERANGERYEFLVEAVLPLLGRVVRYEGWLLPADVDAPADPPVPESAIMGASPQE</sequence>